<keyword evidence="6 17" id="KW-0812">Transmembrane</keyword>
<dbReference type="Pfam" id="PF02665">
    <property type="entry name" value="Nitrate_red_gam"/>
    <property type="match status" value="1"/>
</dbReference>
<keyword evidence="4" id="KW-1003">Cell membrane</keyword>
<evidence type="ECO:0000256" key="5">
    <source>
        <dbReference type="ARBA" id="ARBA00022617"/>
    </source>
</evidence>
<dbReference type="GO" id="GO:0042128">
    <property type="term" value="P:nitrate assimilation"/>
    <property type="evidence" value="ECO:0007669"/>
    <property type="project" value="UniProtKB-KW"/>
</dbReference>
<feature type="transmembrane region" description="Helical" evidence="17">
    <location>
        <begin position="188"/>
        <end position="216"/>
    </location>
</feature>
<dbReference type="PANTHER" id="PTHR30598:SF3">
    <property type="entry name" value="RESPIRATORY NITRATE REDUCTASE 1 GAMMA CHAIN"/>
    <property type="match status" value="1"/>
</dbReference>
<evidence type="ECO:0000256" key="12">
    <source>
        <dbReference type="ARBA" id="ARBA00023063"/>
    </source>
</evidence>
<proteinExistence type="predicted"/>
<keyword evidence="10 19" id="KW-0560">Oxidoreductase</keyword>
<feature type="transmembrane region" description="Helical" evidence="17">
    <location>
        <begin position="125"/>
        <end position="146"/>
    </location>
</feature>
<dbReference type="FunFam" id="1.20.950.20:FF:000001">
    <property type="entry name" value="Respiratory nitrate reductase subunit gamma"/>
    <property type="match status" value="1"/>
</dbReference>
<evidence type="ECO:0000256" key="6">
    <source>
        <dbReference type="ARBA" id="ARBA00022692"/>
    </source>
</evidence>
<evidence type="ECO:0000256" key="9">
    <source>
        <dbReference type="ARBA" id="ARBA00022989"/>
    </source>
</evidence>
<dbReference type="InterPro" id="IPR003816">
    <property type="entry name" value="Nitrate_red_gam"/>
</dbReference>
<evidence type="ECO:0000259" key="18">
    <source>
        <dbReference type="Pfam" id="PF02665"/>
    </source>
</evidence>
<dbReference type="GO" id="GO:0160182">
    <property type="term" value="F:nitrate reductase (quinone) activity"/>
    <property type="evidence" value="ECO:0007669"/>
    <property type="project" value="UniProtKB-EC"/>
</dbReference>
<keyword evidence="7" id="KW-0479">Metal-binding</keyword>
<keyword evidence="3" id="KW-0813">Transport</keyword>
<protein>
    <recommendedName>
        <fullName evidence="2">nitrate reductase (quinone)</fullName>
        <ecNumber evidence="2">1.7.5.1</ecNumber>
    </recommendedName>
</protein>
<feature type="domain" description="NarG-like" evidence="18">
    <location>
        <begin position="6"/>
        <end position="225"/>
    </location>
</feature>
<evidence type="ECO:0000256" key="3">
    <source>
        <dbReference type="ARBA" id="ARBA00022448"/>
    </source>
</evidence>
<evidence type="ECO:0000256" key="7">
    <source>
        <dbReference type="ARBA" id="ARBA00022723"/>
    </source>
</evidence>
<keyword evidence="11 16" id="KW-0408">Iron</keyword>
<dbReference type="AlphaFoldDB" id="B9Z2F4"/>
<feature type="binding site" description="axial binding residue" evidence="16">
    <location>
        <position position="205"/>
    </location>
    <ligand>
        <name>heme b</name>
        <dbReference type="ChEBI" id="CHEBI:60344"/>
        <label>1</label>
    </ligand>
    <ligandPart>
        <name>Fe</name>
        <dbReference type="ChEBI" id="CHEBI:18248"/>
    </ligandPart>
</feature>
<dbReference type="GO" id="GO:0019645">
    <property type="term" value="P:anaerobic electron transport chain"/>
    <property type="evidence" value="ECO:0007669"/>
    <property type="project" value="UniProtKB-ARBA"/>
</dbReference>
<dbReference type="InterPro" id="IPR036197">
    <property type="entry name" value="NarG-like_sf"/>
</dbReference>
<name>B9Z2F4_9NEIS</name>
<keyword evidence="12" id="KW-0534">Nitrate assimilation</keyword>
<feature type="binding site" description="axial binding residue" evidence="16">
    <location>
        <position position="187"/>
    </location>
    <ligand>
        <name>heme b</name>
        <dbReference type="ChEBI" id="CHEBI:60344"/>
        <label>2</label>
    </ligand>
    <ligandPart>
        <name>Fe</name>
        <dbReference type="ChEBI" id="CHEBI:18248"/>
    </ligandPart>
</feature>
<evidence type="ECO:0000256" key="14">
    <source>
        <dbReference type="ARBA" id="ARBA00048294"/>
    </source>
</evidence>
<dbReference type="GO" id="GO:0046872">
    <property type="term" value="F:metal ion binding"/>
    <property type="evidence" value="ECO:0007669"/>
    <property type="project" value="UniProtKB-KW"/>
</dbReference>
<feature type="transmembrane region" description="Helical" evidence="17">
    <location>
        <begin position="88"/>
        <end position="113"/>
    </location>
</feature>
<dbReference type="GO" id="GO:0009325">
    <property type="term" value="C:nitrate reductase complex"/>
    <property type="evidence" value="ECO:0007669"/>
    <property type="project" value="InterPro"/>
</dbReference>
<evidence type="ECO:0000313" key="19">
    <source>
        <dbReference type="EMBL" id="EEG08757.1"/>
    </source>
</evidence>
<dbReference type="GO" id="GO:0009055">
    <property type="term" value="F:electron transfer activity"/>
    <property type="evidence" value="ECO:0007669"/>
    <property type="project" value="TreeGrafter"/>
</dbReference>
<dbReference type="InterPro" id="IPR023234">
    <property type="entry name" value="NarG-like_domain"/>
</dbReference>
<dbReference type="GO" id="GO:0005886">
    <property type="term" value="C:plasma membrane"/>
    <property type="evidence" value="ECO:0007669"/>
    <property type="project" value="UniProtKB-SubCell"/>
</dbReference>
<sequence length="236" mass="26670">MKSLHDFLFGLYPYIALSVFFIGSLIRFDREQYSWKSDSSQILRKSQLRLGSMLFHLGVLVVFFGHLIGFLMPEPIVLALMSERAHELLAMVGGGVAGVFSIIGLSILIYRRVSDPRILSNSRTADMVVLVIIWLQLALGLLTVVYSSSHVPGYDFGALIAYVQGIVIFRADNAALILSVPWVYKAHIFLGLTVFLIFPFTRLVHIWSGFAAIFYLSRPYQLMRTHRKLASNRRIS</sequence>
<feature type="binding site" description="axial binding residue" evidence="16">
    <location>
        <position position="66"/>
    </location>
    <ligand>
        <name>heme b</name>
        <dbReference type="ChEBI" id="CHEBI:60344"/>
        <label>2</label>
    </ligand>
    <ligandPart>
        <name>Fe</name>
        <dbReference type="ChEBI" id="CHEBI:18248"/>
    </ligandPart>
</feature>
<dbReference type="Proteomes" id="UP000003165">
    <property type="component" value="Unassembled WGS sequence"/>
</dbReference>
<keyword evidence="8" id="KW-0249">Electron transport</keyword>
<evidence type="ECO:0000256" key="1">
    <source>
        <dbReference type="ARBA" id="ARBA00004651"/>
    </source>
</evidence>
<evidence type="ECO:0000256" key="13">
    <source>
        <dbReference type="ARBA" id="ARBA00023136"/>
    </source>
</evidence>
<dbReference type="PANTHER" id="PTHR30598">
    <property type="entry name" value="NITRATE REDUCTASE PRIVATE CHAPERONE, REDOX ENZYME MATURATION PROTEIN REMP FAMILY"/>
    <property type="match status" value="1"/>
</dbReference>
<dbReference type="eggNOG" id="COG2181">
    <property type="taxonomic scope" value="Bacteria"/>
</dbReference>
<dbReference type="GO" id="GO:0020037">
    <property type="term" value="F:heme binding"/>
    <property type="evidence" value="ECO:0007669"/>
    <property type="project" value="TreeGrafter"/>
</dbReference>
<dbReference type="EC" id="1.7.5.1" evidence="2"/>
<evidence type="ECO:0000256" key="4">
    <source>
        <dbReference type="ARBA" id="ARBA00022475"/>
    </source>
</evidence>
<evidence type="ECO:0000256" key="2">
    <source>
        <dbReference type="ARBA" id="ARBA00012500"/>
    </source>
</evidence>
<dbReference type="NCBIfam" id="TIGR00351">
    <property type="entry name" value="narI"/>
    <property type="match status" value="1"/>
</dbReference>
<reference evidence="19 20" key="1">
    <citation type="submission" date="2009-02" db="EMBL/GenBank/DDBJ databases">
        <title>Sequencing of the draft genome and assembly of Lutiella nitroferrum 2002.</title>
        <authorList>
            <consortium name="US DOE Joint Genome Institute (JGI-PGF)"/>
            <person name="Lucas S."/>
            <person name="Copeland A."/>
            <person name="Lapidus A."/>
            <person name="Glavina del Rio T."/>
            <person name="Tice H."/>
            <person name="Bruce D."/>
            <person name="Goodwin L."/>
            <person name="Pitluck S."/>
            <person name="Larimer F."/>
            <person name="Land M.L."/>
            <person name="Hauser L."/>
            <person name="Coates J.D."/>
        </authorList>
    </citation>
    <scope>NUCLEOTIDE SEQUENCE [LARGE SCALE GENOMIC DNA]</scope>
    <source>
        <strain evidence="19 20">2002</strain>
    </source>
</reference>
<feature type="binding site" description="axial binding residue" evidence="16">
    <location>
        <position position="56"/>
    </location>
    <ligand>
        <name>heme b</name>
        <dbReference type="ChEBI" id="CHEBI:60344"/>
        <label>1</label>
    </ligand>
    <ligandPart>
        <name>Fe</name>
        <dbReference type="ChEBI" id="CHEBI:18248"/>
    </ligandPart>
</feature>
<dbReference type="SUPFAM" id="SSF103501">
    <property type="entry name" value="Respiratory nitrate reductase 1 gamma chain"/>
    <property type="match status" value="1"/>
</dbReference>
<keyword evidence="5 16" id="KW-0349">Heme</keyword>
<feature type="transmembrane region" description="Helical" evidence="17">
    <location>
        <begin position="12"/>
        <end position="28"/>
    </location>
</feature>
<feature type="transmembrane region" description="Helical" evidence="17">
    <location>
        <begin position="48"/>
        <end position="68"/>
    </location>
</feature>
<keyword evidence="13 17" id="KW-0472">Membrane</keyword>
<comment type="subcellular location">
    <subcellularLocation>
        <location evidence="1">Cell membrane</location>
        <topology evidence="1">Multi-pass membrane protein</topology>
    </subcellularLocation>
</comment>
<evidence type="ECO:0000313" key="20">
    <source>
        <dbReference type="Proteomes" id="UP000003165"/>
    </source>
</evidence>
<gene>
    <name evidence="19" type="ORF">FuraDRAFT_1517</name>
</gene>
<comment type="subunit">
    <text evidence="15">Dimer of heterotrimers each composed of an alpha, a beta and a gamma chain. Alpha and beta are catalytic chains; gamma chains are involved in binding the enzyme complex to the cytoplasmic membrane.</text>
</comment>
<keyword evidence="9 17" id="KW-1133">Transmembrane helix</keyword>
<evidence type="ECO:0000256" key="16">
    <source>
        <dbReference type="PIRSR" id="PIRSR603816-1"/>
    </source>
</evidence>
<evidence type="ECO:0000256" key="11">
    <source>
        <dbReference type="ARBA" id="ARBA00023004"/>
    </source>
</evidence>
<evidence type="ECO:0000256" key="8">
    <source>
        <dbReference type="ARBA" id="ARBA00022982"/>
    </source>
</evidence>
<comment type="caution">
    <text evidence="19">The sequence shown here is derived from an EMBL/GenBank/DDBJ whole genome shotgun (WGS) entry which is preliminary data.</text>
</comment>
<evidence type="ECO:0000256" key="15">
    <source>
        <dbReference type="ARBA" id="ARBA00063882"/>
    </source>
</evidence>
<comment type="catalytic activity">
    <reaction evidence="14">
        <text>nitrate + a quinol = a quinone + nitrite + H2O</text>
        <dbReference type="Rhea" id="RHEA:56144"/>
        <dbReference type="ChEBI" id="CHEBI:15377"/>
        <dbReference type="ChEBI" id="CHEBI:16301"/>
        <dbReference type="ChEBI" id="CHEBI:17632"/>
        <dbReference type="ChEBI" id="CHEBI:24646"/>
        <dbReference type="ChEBI" id="CHEBI:132124"/>
        <dbReference type="EC" id="1.7.5.1"/>
    </reaction>
</comment>
<organism evidence="19 20">
    <name type="scientific">Pseudogulbenkiania ferrooxidans 2002</name>
    <dbReference type="NCBI Taxonomy" id="279714"/>
    <lineage>
        <taxon>Bacteria</taxon>
        <taxon>Pseudomonadati</taxon>
        <taxon>Pseudomonadota</taxon>
        <taxon>Betaproteobacteria</taxon>
        <taxon>Neisseriales</taxon>
        <taxon>Chromobacteriaceae</taxon>
        <taxon>Pseudogulbenkiania</taxon>
    </lineage>
</organism>
<dbReference type="Gene3D" id="1.20.950.20">
    <property type="entry name" value="Transmembrane di-heme cytochromes, Chain C"/>
    <property type="match status" value="1"/>
</dbReference>
<dbReference type="EMBL" id="ACIS01000004">
    <property type="protein sequence ID" value="EEG08757.1"/>
    <property type="molecule type" value="Genomic_DNA"/>
</dbReference>
<dbReference type="InterPro" id="IPR051936">
    <property type="entry name" value="Heme-iron_electron_transfer"/>
</dbReference>
<evidence type="ECO:0000256" key="10">
    <source>
        <dbReference type="ARBA" id="ARBA00023002"/>
    </source>
</evidence>
<keyword evidence="20" id="KW-1185">Reference proteome</keyword>
<accession>B9Z2F4</accession>
<evidence type="ECO:0000256" key="17">
    <source>
        <dbReference type="SAM" id="Phobius"/>
    </source>
</evidence>
<dbReference type="RefSeq" id="WP_008953537.1">
    <property type="nucleotide sequence ID" value="NZ_ACIS01000004.1"/>
</dbReference>